<gene>
    <name evidence="1" type="ORF">Taro_049830</name>
</gene>
<protein>
    <submittedName>
        <fullName evidence="1">Uncharacterized protein</fullName>
    </submittedName>
</protein>
<keyword evidence="2" id="KW-1185">Reference proteome</keyword>
<dbReference type="Proteomes" id="UP000652761">
    <property type="component" value="Unassembled WGS sequence"/>
</dbReference>
<organism evidence="1 2">
    <name type="scientific">Colocasia esculenta</name>
    <name type="common">Wild taro</name>
    <name type="synonym">Arum esculentum</name>
    <dbReference type="NCBI Taxonomy" id="4460"/>
    <lineage>
        <taxon>Eukaryota</taxon>
        <taxon>Viridiplantae</taxon>
        <taxon>Streptophyta</taxon>
        <taxon>Embryophyta</taxon>
        <taxon>Tracheophyta</taxon>
        <taxon>Spermatophyta</taxon>
        <taxon>Magnoliopsida</taxon>
        <taxon>Liliopsida</taxon>
        <taxon>Araceae</taxon>
        <taxon>Aroideae</taxon>
        <taxon>Colocasieae</taxon>
        <taxon>Colocasia</taxon>
    </lineage>
</organism>
<reference evidence="1" key="1">
    <citation type="submission" date="2017-07" db="EMBL/GenBank/DDBJ databases">
        <title>Taro Niue Genome Assembly and Annotation.</title>
        <authorList>
            <person name="Atibalentja N."/>
            <person name="Keating K."/>
            <person name="Fields C.J."/>
        </authorList>
    </citation>
    <scope>NUCLEOTIDE SEQUENCE</scope>
    <source>
        <strain evidence="1">Niue_2</strain>
        <tissue evidence="1">Leaf</tissue>
    </source>
</reference>
<sequence length="303" mass="33132">MFSICLSTGLAHAVDRRRQLVKNQKAEGSDCVHLSTGGLLLLTGAGLPKLLIFELVASVDRGTPAVDRQCLGRTGCFLTSFGSTDPDGLAAGSTNPDGHDGPVFSWLVRLCGPADWAQSAHRFSACEHDKGVRCVLNATALVVVFPLPPRCGLRLHAHRVSRVGRLADVDLEKATASYVTFSQGRSCCEGFQVIQCFGVIFGTLSPRGRRMEQGRRRAIVYLRVLHEGREIPSGFVAWIAYEASVGPFVRDRETERRHSCAEALWWYLVVIGTYTPCGYLFLVVRYVPVFSGGVVELCSMEVV</sequence>
<proteinExistence type="predicted"/>
<evidence type="ECO:0000313" key="1">
    <source>
        <dbReference type="EMBL" id="MQM16869.1"/>
    </source>
</evidence>
<evidence type="ECO:0000313" key="2">
    <source>
        <dbReference type="Proteomes" id="UP000652761"/>
    </source>
</evidence>
<dbReference type="EMBL" id="NMUH01007216">
    <property type="protein sequence ID" value="MQM16869.1"/>
    <property type="molecule type" value="Genomic_DNA"/>
</dbReference>
<comment type="caution">
    <text evidence="1">The sequence shown here is derived from an EMBL/GenBank/DDBJ whole genome shotgun (WGS) entry which is preliminary data.</text>
</comment>
<dbReference type="AlphaFoldDB" id="A0A843XBU1"/>
<accession>A0A843XBU1</accession>
<name>A0A843XBU1_COLES</name>